<comment type="caution">
    <text evidence="1">The sequence shown here is derived from an EMBL/GenBank/DDBJ whole genome shotgun (WGS) entry which is preliminary data.</text>
</comment>
<evidence type="ECO:0000313" key="2">
    <source>
        <dbReference type="Proteomes" id="UP000268033"/>
    </source>
</evidence>
<reference evidence="1 2" key="1">
    <citation type="submission" date="2018-11" db="EMBL/GenBank/DDBJ databases">
        <title>Genomic Encyclopedia of Type Strains, Phase IV (KMG-IV): sequencing the most valuable type-strain genomes for metagenomic binning, comparative biology and taxonomic classification.</title>
        <authorList>
            <person name="Goeker M."/>
        </authorList>
    </citation>
    <scope>NUCLEOTIDE SEQUENCE [LARGE SCALE GENOMIC DNA]</scope>
    <source>
        <strain evidence="1 2">DSM 21945</strain>
    </source>
</reference>
<name>A0A3N1NK55_9GAMM</name>
<dbReference type="InterPro" id="IPR034756">
    <property type="entry name" value="T2SSM_b"/>
</dbReference>
<keyword evidence="2" id="KW-1185">Reference proteome</keyword>
<dbReference type="OrthoDB" id="6088673at2"/>
<dbReference type="Proteomes" id="UP000268033">
    <property type="component" value="Unassembled WGS sequence"/>
</dbReference>
<evidence type="ECO:0000313" key="1">
    <source>
        <dbReference type="EMBL" id="ROQ19132.1"/>
    </source>
</evidence>
<dbReference type="RefSeq" id="WP_050660520.1">
    <property type="nucleotide sequence ID" value="NZ_LFWC01000020.1"/>
</dbReference>
<dbReference type="Pfam" id="PF10741">
    <property type="entry name" value="T2SSM_b"/>
    <property type="match status" value="1"/>
</dbReference>
<sequence length="196" mass="21543">MTLQSRAQPLLALLVLALGLLLLWLLLVAPLYGYFSARLEQLSTQQDMLARYQRLGQRIPELEQQLAILKRQRPAENLYLQAPTPALAAARLQQRLNQLVGQVGGQLISTQIVNGDTDSPLPKVVLAVRMRAETPELARLLYELEANRPLLFVDDLVVTANPRLTLVTAASRSGIAPLATLDIRFSLVAYAGGDAQ</sequence>
<dbReference type="AlphaFoldDB" id="A0A3N1NK55"/>
<accession>A0A3N1NK55</accession>
<gene>
    <name evidence="1" type="ORF">EDC28_11252</name>
</gene>
<dbReference type="NCBIfam" id="NF040576">
    <property type="entry name" value="T2SS_GspM_XpsM"/>
    <property type="match status" value="1"/>
</dbReference>
<organism evidence="1 2">
    <name type="scientific">Gallaecimonas pentaromativorans</name>
    <dbReference type="NCBI Taxonomy" id="584787"/>
    <lineage>
        <taxon>Bacteria</taxon>
        <taxon>Pseudomonadati</taxon>
        <taxon>Pseudomonadota</taxon>
        <taxon>Gammaproteobacteria</taxon>
        <taxon>Enterobacterales</taxon>
        <taxon>Gallaecimonadaceae</taxon>
        <taxon>Gallaecimonas</taxon>
    </lineage>
</organism>
<proteinExistence type="predicted"/>
<dbReference type="EMBL" id="RJUL01000012">
    <property type="protein sequence ID" value="ROQ19132.1"/>
    <property type="molecule type" value="Genomic_DNA"/>
</dbReference>
<dbReference type="STRING" id="584787.GCA_001247655_01981"/>
<protein>
    <submittedName>
        <fullName evidence="1">General secretion pathway protein M</fullName>
    </submittedName>
</protein>